<dbReference type="InterPro" id="IPR001611">
    <property type="entry name" value="Leu-rich_rpt"/>
</dbReference>
<organism evidence="3 4">
    <name type="scientific">Owenia fusiformis</name>
    <name type="common">Polychaete worm</name>
    <dbReference type="NCBI Taxonomy" id="6347"/>
    <lineage>
        <taxon>Eukaryota</taxon>
        <taxon>Metazoa</taxon>
        <taxon>Spiralia</taxon>
        <taxon>Lophotrochozoa</taxon>
        <taxon>Annelida</taxon>
        <taxon>Polychaeta</taxon>
        <taxon>Sedentaria</taxon>
        <taxon>Canalipalpata</taxon>
        <taxon>Sabellida</taxon>
        <taxon>Oweniida</taxon>
        <taxon>Oweniidae</taxon>
        <taxon>Owenia</taxon>
    </lineage>
</organism>
<keyword evidence="1" id="KW-0175">Coiled coil</keyword>
<comment type="caution">
    <text evidence="3">The sequence shown here is derived from an EMBL/GenBank/DDBJ whole genome shotgun (WGS) entry which is preliminary data.</text>
</comment>
<dbReference type="GO" id="GO:0009966">
    <property type="term" value="P:regulation of signal transduction"/>
    <property type="evidence" value="ECO:0007669"/>
    <property type="project" value="UniProtKB-ARBA"/>
</dbReference>
<sequence length="1061" mass="120805">MSVSESKVKKVGFVNPTGGQLIWNAMSTQRQIRASRQKSASPGRKDGKSRSKSPPKSGRSSRSKSPPKSGKSRSKSPPKQVRIAASAKSGSSEGTGIASANQKERGLKVLDYSDQGMTSVPISLFIGNSLTGVLNLSSNNLRSIPSAVYKMESLFRIDLSRNGIRCNHPNDYGGLPKEMENLKDLEIFAISECNLLFVPPAIWRLKTLLKLDLSRNKFNILFPEIGQLTNLKHLNLQQTNIVTLPPEIAYCQDLEEILLWGNTIESLPDTLKMMKRLKRLSMNHRSFCAGIDSYMENLLRKGQIQSEHIPPVLFELPGLELLDLEGTKINNLPEKCLPSLRELYLNKNFFQTMPSAVFYLKHIKVLDISNNVIKKVPKEIGNIKTIEVLRMNNNIIEHVPSAIGKLINLLELEMSGNLISTLPRKLGNLSKLKRLMLGHNKIAELPDSICELRALGTLDLTDNKLVSLPMQLFQLENISSAHSYRKLHQTGLWLHNNPLTTPPQEIWKTDDHLKIFEYLKKLQILTIKNLKRQKMLVIGDSQAGKTTLINTLIQHKSMLTNGVDDSTSILEQNQWKTENNVRFTVFDFGGDSTYKIMHPMFLDPKALILLVYDHRKYTEQGHQEAIGYWIDMLHMHTPGAVVKLVGTHIDLCYEGIIESTTEAVTQQVQQQLDAHTQKLQDELNKIERQLATAERTNNQAALGTLQKKKNKIQVLINNPLRVIPDVSLVSCSQDLTGVSQLEGDVERLVIDKTLFPYAQNPVPPIWDRLGARMKNLKERYITWPIVRNCGVKLGIEDDTLVRALTYLCDTGEIMWFPNLHHLRMVVFHKPRLLINLIHGLYRHNINNFLDFSENRTLASKGQFTVDTFEEAKMNFLTLGQVSRPLMNCFWFYLKLSYEEFNELVDFVPLLDICYTIPQSEVPVRKSEYDPLVVIPWYNRDPKPDDLDSIWPPELPSDHTEQELTYTFPIQVPDGLFEKLLARIQDFVKSRIDWRDLTYATIENGVVLIERKLNAAMYDYIISTTVRTTEPQSAHELFNQIKDIMQELTSFSQGAIYSIALQ</sequence>
<dbReference type="InterPro" id="IPR032675">
    <property type="entry name" value="LRR_dom_sf"/>
</dbReference>
<dbReference type="InterPro" id="IPR050216">
    <property type="entry name" value="LRR_domain-containing"/>
</dbReference>
<dbReference type="EMBL" id="CAIIXF020000006">
    <property type="protein sequence ID" value="CAH1787252.1"/>
    <property type="molecule type" value="Genomic_DNA"/>
</dbReference>
<accession>A0A8J1TXQ3</accession>
<proteinExistence type="predicted"/>
<dbReference type="Pfam" id="PF13855">
    <property type="entry name" value="LRR_8"/>
    <property type="match status" value="1"/>
</dbReference>
<dbReference type="PROSITE" id="PS51424">
    <property type="entry name" value="ROC"/>
    <property type="match status" value="1"/>
</dbReference>
<dbReference type="PROSITE" id="PS51450">
    <property type="entry name" value="LRR"/>
    <property type="match status" value="1"/>
</dbReference>
<dbReference type="InterPro" id="IPR055414">
    <property type="entry name" value="LRR_R13L4/SHOC2-like"/>
</dbReference>
<dbReference type="PANTHER" id="PTHR48051">
    <property type="match status" value="1"/>
</dbReference>
<dbReference type="InterPro" id="IPR027417">
    <property type="entry name" value="P-loop_NTPase"/>
</dbReference>
<dbReference type="SUPFAM" id="SSF52540">
    <property type="entry name" value="P-loop containing nucleoside triphosphate hydrolases"/>
    <property type="match status" value="1"/>
</dbReference>
<dbReference type="Gene3D" id="3.80.10.10">
    <property type="entry name" value="Ribonuclease Inhibitor"/>
    <property type="match status" value="2"/>
</dbReference>
<evidence type="ECO:0000313" key="4">
    <source>
        <dbReference type="Proteomes" id="UP000749559"/>
    </source>
</evidence>
<keyword evidence="4" id="KW-1185">Reference proteome</keyword>
<dbReference type="SUPFAM" id="SSF52058">
    <property type="entry name" value="L domain-like"/>
    <property type="match status" value="2"/>
</dbReference>
<dbReference type="GO" id="GO:0005737">
    <property type="term" value="C:cytoplasm"/>
    <property type="evidence" value="ECO:0007669"/>
    <property type="project" value="TreeGrafter"/>
</dbReference>
<feature type="compositionally biased region" description="Polar residues" evidence="2">
    <location>
        <begin position="88"/>
        <end position="100"/>
    </location>
</feature>
<dbReference type="Gene3D" id="3.40.50.300">
    <property type="entry name" value="P-loop containing nucleotide triphosphate hydrolases"/>
    <property type="match status" value="1"/>
</dbReference>
<dbReference type="Pfam" id="PF23598">
    <property type="entry name" value="LRR_14"/>
    <property type="match status" value="1"/>
</dbReference>
<dbReference type="Proteomes" id="UP000749559">
    <property type="component" value="Unassembled WGS sequence"/>
</dbReference>
<protein>
    <submittedName>
        <fullName evidence="3">Uncharacterized protein</fullName>
    </submittedName>
</protein>
<dbReference type="Pfam" id="PF08477">
    <property type="entry name" value="Roc"/>
    <property type="match status" value="1"/>
</dbReference>
<evidence type="ECO:0000313" key="3">
    <source>
        <dbReference type="EMBL" id="CAH1787252.1"/>
    </source>
</evidence>
<evidence type="ECO:0000256" key="1">
    <source>
        <dbReference type="SAM" id="Coils"/>
    </source>
</evidence>
<feature type="region of interest" description="Disordered" evidence="2">
    <location>
        <begin position="1"/>
        <end position="100"/>
    </location>
</feature>
<dbReference type="AlphaFoldDB" id="A0A8J1TXQ3"/>
<name>A0A8J1TXQ3_OWEFU</name>
<dbReference type="PANTHER" id="PTHR48051:SF1">
    <property type="entry name" value="RAS SUPPRESSOR PROTEIN 1"/>
    <property type="match status" value="1"/>
</dbReference>
<evidence type="ECO:0000256" key="2">
    <source>
        <dbReference type="SAM" id="MobiDB-lite"/>
    </source>
</evidence>
<feature type="compositionally biased region" description="Low complexity" evidence="2">
    <location>
        <begin position="52"/>
        <end position="69"/>
    </location>
</feature>
<dbReference type="InterPro" id="IPR020859">
    <property type="entry name" value="ROC"/>
</dbReference>
<dbReference type="SMART" id="SM00369">
    <property type="entry name" value="LRR_TYP"/>
    <property type="match status" value="8"/>
</dbReference>
<reference evidence="3" key="1">
    <citation type="submission" date="2022-03" db="EMBL/GenBank/DDBJ databases">
        <authorList>
            <person name="Martin C."/>
        </authorList>
    </citation>
    <scope>NUCLEOTIDE SEQUENCE</scope>
</reference>
<gene>
    <name evidence="3" type="ORF">OFUS_LOCUS12995</name>
</gene>
<dbReference type="OrthoDB" id="676979at2759"/>
<dbReference type="InterPro" id="IPR003591">
    <property type="entry name" value="Leu-rich_rpt_typical-subtyp"/>
</dbReference>
<feature type="coiled-coil region" evidence="1">
    <location>
        <begin position="665"/>
        <end position="703"/>
    </location>
</feature>
<feature type="compositionally biased region" description="Polar residues" evidence="2">
    <location>
        <begin position="25"/>
        <end position="40"/>
    </location>
</feature>